<proteinExistence type="predicted"/>
<name>A0A284SBM3_ARMOS</name>
<evidence type="ECO:0000313" key="1">
    <source>
        <dbReference type="EMBL" id="SJL18369.1"/>
    </source>
</evidence>
<sequence>MFALCPQFAATSPPVKSVSKLQVAASVSLDHIPPWMSAMQRPRVAELNATVHSMHFLVASASLKILK</sequence>
<dbReference type="EMBL" id="FUEG01000058">
    <property type="protein sequence ID" value="SJL18369.1"/>
    <property type="molecule type" value="Genomic_DNA"/>
</dbReference>
<gene>
    <name evidence="1" type="ORF">ARMOST_21957</name>
</gene>
<evidence type="ECO:0000313" key="2">
    <source>
        <dbReference type="Proteomes" id="UP000219338"/>
    </source>
</evidence>
<dbReference type="Proteomes" id="UP000219338">
    <property type="component" value="Unassembled WGS sequence"/>
</dbReference>
<reference evidence="2" key="1">
    <citation type="journal article" date="2017" name="Nat. Ecol. Evol.">
        <title>Genome expansion and lineage-specific genetic innovations in the forest pathogenic fungi Armillaria.</title>
        <authorList>
            <person name="Sipos G."/>
            <person name="Prasanna A.N."/>
            <person name="Walter M.C."/>
            <person name="O'Connor E."/>
            <person name="Balint B."/>
            <person name="Krizsan K."/>
            <person name="Kiss B."/>
            <person name="Hess J."/>
            <person name="Varga T."/>
            <person name="Slot J."/>
            <person name="Riley R."/>
            <person name="Boka B."/>
            <person name="Rigling D."/>
            <person name="Barry K."/>
            <person name="Lee J."/>
            <person name="Mihaltcheva S."/>
            <person name="LaButti K."/>
            <person name="Lipzen A."/>
            <person name="Waldron R."/>
            <person name="Moloney N.M."/>
            <person name="Sperisen C."/>
            <person name="Kredics L."/>
            <person name="Vagvoelgyi C."/>
            <person name="Patrignani A."/>
            <person name="Fitzpatrick D."/>
            <person name="Nagy I."/>
            <person name="Doyle S."/>
            <person name="Anderson J.B."/>
            <person name="Grigoriev I.V."/>
            <person name="Gueldener U."/>
            <person name="Muensterkoetter M."/>
            <person name="Nagy L.G."/>
        </authorList>
    </citation>
    <scope>NUCLEOTIDE SEQUENCE [LARGE SCALE GENOMIC DNA]</scope>
    <source>
        <strain evidence="2">C18/9</strain>
    </source>
</reference>
<dbReference type="AlphaFoldDB" id="A0A284SBM3"/>
<organism evidence="1 2">
    <name type="scientific">Armillaria ostoyae</name>
    <name type="common">Armillaria root rot fungus</name>
    <dbReference type="NCBI Taxonomy" id="47428"/>
    <lineage>
        <taxon>Eukaryota</taxon>
        <taxon>Fungi</taxon>
        <taxon>Dikarya</taxon>
        <taxon>Basidiomycota</taxon>
        <taxon>Agaricomycotina</taxon>
        <taxon>Agaricomycetes</taxon>
        <taxon>Agaricomycetidae</taxon>
        <taxon>Agaricales</taxon>
        <taxon>Marasmiineae</taxon>
        <taxon>Physalacriaceae</taxon>
        <taxon>Armillaria</taxon>
    </lineage>
</organism>
<accession>A0A284SBM3</accession>
<protein>
    <submittedName>
        <fullName evidence="1">Uncharacterized protein</fullName>
    </submittedName>
</protein>
<keyword evidence="2" id="KW-1185">Reference proteome</keyword>